<organism evidence="2 3">
    <name type="scientific">Toxocara canis</name>
    <name type="common">Canine roundworm</name>
    <dbReference type="NCBI Taxonomy" id="6265"/>
    <lineage>
        <taxon>Eukaryota</taxon>
        <taxon>Metazoa</taxon>
        <taxon>Ecdysozoa</taxon>
        <taxon>Nematoda</taxon>
        <taxon>Chromadorea</taxon>
        <taxon>Rhabditida</taxon>
        <taxon>Spirurina</taxon>
        <taxon>Ascaridomorpha</taxon>
        <taxon>Ascaridoidea</taxon>
        <taxon>Toxocaridae</taxon>
        <taxon>Toxocara</taxon>
    </lineage>
</organism>
<name>A0A0B2US34_TOXCA</name>
<comment type="caution">
    <text evidence="2">The sequence shown here is derived from an EMBL/GenBank/DDBJ whole genome shotgun (WGS) entry which is preliminary data.</text>
</comment>
<dbReference type="Pfam" id="PF02520">
    <property type="entry name" value="ANIS5_cation-bd"/>
    <property type="match status" value="1"/>
</dbReference>
<dbReference type="InterPro" id="IPR003677">
    <property type="entry name" value="ANIS5_cation-bd"/>
</dbReference>
<dbReference type="Proteomes" id="UP000031036">
    <property type="component" value="Unassembled WGS sequence"/>
</dbReference>
<feature type="non-terminal residue" evidence="2">
    <location>
        <position position="1"/>
    </location>
</feature>
<proteinExistence type="predicted"/>
<gene>
    <name evidence="2" type="ORF">Tcan_02092</name>
</gene>
<dbReference type="AlphaFoldDB" id="A0A0B2US34"/>
<dbReference type="OrthoDB" id="10587558at2759"/>
<evidence type="ECO:0000313" key="3">
    <source>
        <dbReference type="Proteomes" id="UP000031036"/>
    </source>
</evidence>
<evidence type="ECO:0000259" key="1">
    <source>
        <dbReference type="Pfam" id="PF02520"/>
    </source>
</evidence>
<dbReference type="EMBL" id="JPKZ01020919">
    <property type="protein sequence ID" value="KHN71710.1"/>
    <property type="molecule type" value="Genomic_DNA"/>
</dbReference>
<reference evidence="2 3" key="1">
    <citation type="submission" date="2014-11" db="EMBL/GenBank/DDBJ databases">
        <title>Genetic blueprint of the zoonotic pathogen Toxocara canis.</title>
        <authorList>
            <person name="Zhu X.-Q."/>
            <person name="Korhonen P.K."/>
            <person name="Cai H."/>
            <person name="Young N.D."/>
            <person name="Nejsum P."/>
            <person name="von Samson-Himmelstjerna G."/>
            <person name="Boag P.R."/>
            <person name="Tan P."/>
            <person name="Li Q."/>
            <person name="Min J."/>
            <person name="Yang Y."/>
            <person name="Wang X."/>
            <person name="Fang X."/>
            <person name="Hall R.S."/>
            <person name="Hofmann A."/>
            <person name="Sternberg P.W."/>
            <person name="Jex A.R."/>
            <person name="Gasser R.B."/>
        </authorList>
    </citation>
    <scope>NUCLEOTIDE SEQUENCE [LARGE SCALE GENOMIC DNA]</scope>
    <source>
        <strain evidence="2">PN_DK_2014</strain>
    </source>
</reference>
<sequence>TQSKLQKWAAEQGGDVEKYFETMAAKIKDMITALSEAIEHSSLPQAAKDAFKKLGEITSDDNQTFAQQLQEIVDYMKTLPEDTRKEMRKFIGDLIKSAIEKAHNN</sequence>
<accession>A0A0B2US34</accession>
<evidence type="ECO:0000313" key="2">
    <source>
        <dbReference type="EMBL" id="KHN71710.1"/>
    </source>
</evidence>
<keyword evidence="3" id="KW-1185">Reference proteome</keyword>
<feature type="domain" description="SXP/RAL-2 family protein Ani s 5-like cation-binding" evidence="1">
    <location>
        <begin position="2"/>
        <end position="84"/>
    </location>
</feature>
<protein>
    <recommendedName>
        <fullName evidence="1">SXP/RAL-2 family protein Ani s 5-like cation-binding domain-containing protein</fullName>
    </recommendedName>
</protein>